<evidence type="ECO:0008006" key="4">
    <source>
        <dbReference type="Google" id="ProtNLM"/>
    </source>
</evidence>
<comment type="caution">
    <text evidence="2">The sequence shown here is derived from an EMBL/GenBank/DDBJ whole genome shotgun (WGS) entry which is preliminary data.</text>
</comment>
<keyword evidence="1" id="KW-0812">Transmembrane</keyword>
<reference evidence="2 3" key="1">
    <citation type="submission" date="2020-08" db="EMBL/GenBank/DDBJ databases">
        <title>Exploring microbial biodiversity for novel pathways involved in the catabolism of aromatic compounds derived from lignin.</title>
        <authorList>
            <person name="Elkins J."/>
        </authorList>
    </citation>
    <scope>NUCLEOTIDE SEQUENCE [LARGE SCALE GENOMIC DNA]</scope>
    <source>
        <strain evidence="2 3">B1D3A</strain>
    </source>
</reference>
<name>A0ABR6NC60_9SPHN</name>
<evidence type="ECO:0000313" key="3">
    <source>
        <dbReference type="Proteomes" id="UP001138540"/>
    </source>
</evidence>
<dbReference type="EMBL" id="JACHKA010000001">
    <property type="protein sequence ID" value="MBB5984871.1"/>
    <property type="molecule type" value="Genomic_DNA"/>
</dbReference>
<keyword evidence="3" id="KW-1185">Reference proteome</keyword>
<proteinExistence type="predicted"/>
<feature type="transmembrane region" description="Helical" evidence="1">
    <location>
        <begin position="27"/>
        <end position="45"/>
    </location>
</feature>
<protein>
    <recommendedName>
        <fullName evidence="4">Flippase-like domain-containing protein</fullName>
    </recommendedName>
</protein>
<feature type="transmembrane region" description="Helical" evidence="1">
    <location>
        <begin position="275"/>
        <end position="297"/>
    </location>
</feature>
<feature type="transmembrane region" description="Helical" evidence="1">
    <location>
        <begin position="138"/>
        <end position="161"/>
    </location>
</feature>
<feature type="transmembrane region" description="Helical" evidence="1">
    <location>
        <begin position="214"/>
        <end position="239"/>
    </location>
</feature>
<feature type="transmembrane region" description="Helical" evidence="1">
    <location>
        <begin position="251"/>
        <end position="269"/>
    </location>
</feature>
<gene>
    <name evidence="2" type="ORF">HNP60_000845</name>
</gene>
<keyword evidence="1" id="KW-1133">Transmembrane helix</keyword>
<feature type="transmembrane region" description="Helical" evidence="1">
    <location>
        <begin position="173"/>
        <end position="194"/>
    </location>
</feature>
<accession>A0ABR6NC60</accession>
<feature type="transmembrane region" description="Helical" evidence="1">
    <location>
        <begin position="65"/>
        <end position="88"/>
    </location>
</feature>
<evidence type="ECO:0000256" key="1">
    <source>
        <dbReference type="SAM" id="Phobius"/>
    </source>
</evidence>
<evidence type="ECO:0000313" key="2">
    <source>
        <dbReference type="EMBL" id="MBB5984871.1"/>
    </source>
</evidence>
<dbReference type="Proteomes" id="UP001138540">
    <property type="component" value="Unassembled WGS sequence"/>
</dbReference>
<sequence>MTRQISATLDSAAPNDPLPLPVRQHSWWVWITPALSIAILAIVAWHFRTFDFQQLIAVVPKSPLFWGVFVIYYMTGIVFDFIIFRWLWGIPLEGMVALARKNVSNQLLVDYLGEAYFYSWARKKVKMTTSPFGAVKDVAILSAFVSNIVTLVMMAMVYPFARTFNLGLTSTALAASVGVITLISLIVALFSKHIFSLSKGQLWGISALHAVRLIVSNVLMAVLWSIALPQVALGWWLVLATAKMLLGRLPLISNKDVIFAAFAVLVVGNDKEIQILMALMATLMLLTHLLVGAALAIGDLVTLPPRRGKAD</sequence>
<keyword evidence="1" id="KW-0472">Membrane</keyword>
<organism evidence="2 3">
    <name type="scientific">Sphingobium lignivorans</name>
    <dbReference type="NCBI Taxonomy" id="2735886"/>
    <lineage>
        <taxon>Bacteria</taxon>
        <taxon>Pseudomonadati</taxon>
        <taxon>Pseudomonadota</taxon>
        <taxon>Alphaproteobacteria</taxon>
        <taxon>Sphingomonadales</taxon>
        <taxon>Sphingomonadaceae</taxon>
        <taxon>Sphingobium</taxon>
    </lineage>
</organism>